<dbReference type="PROSITE" id="PS50041">
    <property type="entry name" value="C_TYPE_LECTIN_2"/>
    <property type="match status" value="1"/>
</dbReference>
<evidence type="ECO:0000256" key="1">
    <source>
        <dbReference type="SAM" id="Phobius"/>
    </source>
</evidence>
<dbReference type="Gene3D" id="2.60.40.10">
    <property type="entry name" value="Immunoglobulins"/>
    <property type="match status" value="2"/>
</dbReference>
<proteinExistence type="predicted"/>
<keyword evidence="2" id="KW-0732">Signal</keyword>
<keyword evidence="5" id="KW-1185">Reference proteome</keyword>
<dbReference type="InterPro" id="IPR001304">
    <property type="entry name" value="C-type_lectin-like"/>
</dbReference>
<gene>
    <name evidence="4" type="ORF">G1C94_0532</name>
</gene>
<dbReference type="InterPro" id="IPR035986">
    <property type="entry name" value="PKD_dom_sf"/>
</dbReference>
<evidence type="ECO:0000313" key="5">
    <source>
        <dbReference type="Proteomes" id="UP000553756"/>
    </source>
</evidence>
<feature type="transmembrane region" description="Helical" evidence="1">
    <location>
        <begin position="860"/>
        <end position="880"/>
    </location>
</feature>
<dbReference type="InterPro" id="IPR013783">
    <property type="entry name" value="Ig-like_fold"/>
</dbReference>
<sequence>MKQNGRGVRWVRRCVAVLLALAAALVLAVPSAWAAESKPAQQSNPAVNLHADRKTDVNGVTSYKLGNATVKGANASYMVIEVDSGWFTLTVPPPGQLKLFSALNTSGEFLSGESVAVGAKYKYLSFDSSGRDNATFTAKDVQALLRDLMFYLDGDKEQTVSVTVTKPPKVMRNRKGYDPVLFNGNAYAFINEKAPDFGQAYADAQSLTFLGRHGHLMTIESQDEHNLVHRLFGEKNGWIGGMKKSSAEAAKKDGPEVKSPCKDQDWYWVAGPSRGTKFWNGGNKPGQVDNIYAKWADKQPTNFVEECYVQYGVKSTSGAWAATSYYGLPGQDNGKRHGTFPQVRGFYVEFEQIDPTQISRTTATTKTVTVQHQLRDVASSNQAPKVLSFTPYETMLTALNKRGFDVSSLRVSVGGRSLRRETDAVSFNRKTGKLRIRAANVTDDVRIEMGANWLVTIRDVWSDEPLTILRASSLVPLKRDSLNEKVGARDGYTLVGYVREGAEWNFDDLVTGDMTLNPRWVLDAPVVTVTPKDGQLGGRDDKVTLQADAKLSKVRTVTFTYQWFKDGVKMPGQTRRTLAVSEAGEYAVEVTATDSTTKLSSQAKAAAVVTAPSQHTVTLRGRDPFSTLLEQFTVVNGDKLDKAELDERAKRSGYSVSKYTTTDGGEWLFADGVRADTVLYAHYELDAPAVTVTAVPPKLTSVGDKSTLNAQVRPPVTGATVSYQWFKGGVPIAGATGASHETDQWGDYTVQVTVVDSQTGMSSVGVAPVTVSAPAKHTVTVREKDGSVTHLKVDVFHGGTVGARALGGVSKRGYVLDGWVKADGTRFDPAADKITGDLVISPVWQPAERAAPLSDTGLTVVAPVVAVVLLLVVAGVLAVLRWRRK</sequence>
<dbReference type="InterPro" id="IPR016186">
    <property type="entry name" value="C-type_lectin-like/link_sf"/>
</dbReference>
<dbReference type="Gene3D" id="3.10.100.10">
    <property type="entry name" value="Mannose-Binding Protein A, subunit A"/>
    <property type="match status" value="1"/>
</dbReference>
<dbReference type="SUPFAM" id="SSF56436">
    <property type="entry name" value="C-type lectin-like"/>
    <property type="match status" value="1"/>
</dbReference>
<dbReference type="EMBL" id="JAAIIJ010000007">
    <property type="protein sequence ID" value="NMN01911.1"/>
    <property type="molecule type" value="Genomic_DNA"/>
</dbReference>
<name>A0ABX1SVP7_9BIFI</name>
<protein>
    <submittedName>
        <fullName evidence="4">T9SS C-terminal target domain-containing protein</fullName>
    </submittedName>
</protein>
<dbReference type="InterPro" id="IPR016187">
    <property type="entry name" value="CTDL_fold"/>
</dbReference>
<feature type="chain" id="PRO_5047072363" evidence="2">
    <location>
        <begin position="35"/>
        <end position="885"/>
    </location>
</feature>
<dbReference type="Proteomes" id="UP000553756">
    <property type="component" value="Unassembled WGS sequence"/>
</dbReference>
<organism evidence="4 5">
    <name type="scientific">Bifidobacterium panos</name>
    <dbReference type="NCBI Taxonomy" id="2675321"/>
    <lineage>
        <taxon>Bacteria</taxon>
        <taxon>Bacillati</taxon>
        <taxon>Actinomycetota</taxon>
        <taxon>Actinomycetes</taxon>
        <taxon>Bifidobacteriales</taxon>
        <taxon>Bifidobacteriaceae</taxon>
        <taxon>Bifidobacterium</taxon>
    </lineage>
</organism>
<keyword evidence="1" id="KW-0812">Transmembrane</keyword>
<accession>A0ABX1SVP7</accession>
<evidence type="ECO:0000313" key="4">
    <source>
        <dbReference type="EMBL" id="NMN01911.1"/>
    </source>
</evidence>
<feature type="domain" description="C-type lectin" evidence="3">
    <location>
        <begin position="182"/>
        <end position="320"/>
    </location>
</feature>
<feature type="signal peptide" evidence="2">
    <location>
        <begin position="1"/>
        <end position="34"/>
    </location>
</feature>
<dbReference type="RefSeq" id="WP_172144450.1">
    <property type="nucleotide sequence ID" value="NZ_JAAIIJ010000007.1"/>
</dbReference>
<evidence type="ECO:0000259" key="3">
    <source>
        <dbReference type="PROSITE" id="PS50041"/>
    </source>
</evidence>
<dbReference type="SUPFAM" id="SSF49299">
    <property type="entry name" value="PKD domain"/>
    <property type="match status" value="1"/>
</dbReference>
<dbReference type="CDD" id="cd00146">
    <property type="entry name" value="PKD"/>
    <property type="match status" value="1"/>
</dbReference>
<keyword evidence="1" id="KW-0472">Membrane</keyword>
<evidence type="ECO:0000256" key="2">
    <source>
        <dbReference type="SAM" id="SignalP"/>
    </source>
</evidence>
<reference evidence="4 5" key="1">
    <citation type="submission" date="2020-02" db="EMBL/GenBank/DDBJ databases">
        <title>Characterization of phylogenetic diversity of novel bifidobacterial species isolated in Czech ZOOs.</title>
        <authorList>
            <person name="Lugli G.A."/>
            <person name="Vera N.B."/>
            <person name="Ventura M."/>
        </authorList>
    </citation>
    <scope>NUCLEOTIDE SEQUENCE [LARGE SCALE GENOMIC DNA]</scope>
    <source>
        <strain evidence="4 5">DSM 109963</strain>
    </source>
</reference>
<keyword evidence="1" id="KW-1133">Transmembrane helix</keyword>
<comment type="caution">
    <text evidence="4">The sequence shown here is derived from an EMBL/GenBank/DDBJ whole genome shotgun (WGS) entry which is preliminary data.</text>
</comment>